<protein>
    <submittedName>
        <fullName evidence="1">Uncharacterized protein</fullName>
    </submittedName>
</protein>
<accession>X0UQI4</accession>
<gene>
    <name evidence="1" type="ORF">S01H1_41925</name>
</gene>
<organism evidence="1">
    <name type="scientific">marine sediment metagenome</name>
    <dbReference type="NCBI Taxonomy" id="412755"/>
    <lineage>
        <taxon>unclassified sequences</taxon>
        <taxon>metagenomes</taxon>
        <taxon>ecological metagenomes</taxon>
    </lineage>
</organism>
<comment type="caution">
    <text evidence="1">The sequence shown here is derived from an EMBL/GenBank/DDBJ whole genome shotgun (WGS) entry which is preliminary data.</text>
</comment>
<name>X0UQI4_9ZZZZ</name>
<dbReference type="EMBL" id="BARS01026611">
    <property type="protein sequence ID" value="GAG02548.1"/>
    <property type="molecule type" value="Genomic_DNA"/>
</dbReference>
<evidence type="ECO:0000313" key="1">
    <source>
        <dbReference type="EMBL" id="GAG02548.1"/>
    </source>
</evidence>
<dbReference type="AlphaFoldDB" id="X0UQI4"/>
<reference evidence="1" key="1">
    <citation type="journal article" date="2014" name="Front. Microbiol.">
        <title>High frequency of phylogenetically diverse reductive dehalogenase-homologous genes in deep subseafloor sedimentary metagenomes.</title>
        <authorList>
            <person name="Kawai M."/>
            <person name="Futagami T."/>
            <person name="Toyoda A."/>
            <person name="Takaki Y."/>
            <person name="Nishi S."/>
            <person name="Hori S."/>
            <person name="Arai W."/>
            <person name="Tsubouchi T."/>
            <person name="Morono Y."/>
            <person name="Uchiyama I."/>
            <person name="Ito T."/>
            <person name="Fujiyama A."/>
            <person name="Inagaki F."/>
            <person name="Takami H."/>
        </authorList>
    </citation>
    <scope>NUCLEOTIDE SEQUENCE</scope>
    <source>
        <strain evidence="1">Expedition CK06-06</strain>
    </source>
</reference>
<proteinExistence type="predicted"/>
<sequence length="84" mass="9991">MNRKTATAPLQEWAQRTPALLVDRDAWPIRKTAEVSCRRKRTYARGAVTDTYLDHRQRPVVEVSTEHGTRYFRPEEVRVVRRKR</sequence>